<protein>
    <recommendedName>
        <fullName evidence="1">Integrase core domain-containing protein</fullName>
    </recommendedName>
</protein>
<organism evidence="2 3">
    <name type="scientific">Clavelina lepadiformis</name>
    <name type="common">Light-bulb sea squirt</name>
    <name type="synonym">Ascidia lepadiformis</name>
    <dbReference type="NCBI Taxonomy" id="159417"/>
    <lineage>
        <taxon>Eukaryota</taxon>
        <taxon>Metazoa</taxon>
        <taxon>Chordata</taxon>
        <taxon>Tunicata</taxon>
        <taxon>Ascidiacea</taxon>
        <taxon>Aplousobranchia</taxon>
        <taxon>Clavelinidae</taxon>
        <taxon>Clavelina</taxon>
    </lineage>
</organism>
<name>A0ABP0GKY1_CLALP</name>
<keyword evidence="3" id="KW-1185">Reference proteome</keyword>
<evidence type="ECO:0000259" key="1">
    <source>
        <dbReference type="Pfam" id="PF24764"/>
    </source>
</evidence>
<gene>
    <name evidence="2" type="ORF">CVLEPA_LOCUS25671</name>
</gene>
<sequence length="404" mass="47112">MNCVECHNEIPDIFVICSHCGHATTLDQDQIISEYFHSGYEYGEILQLLHSRHNYAISMRTLKRRLHKIGLRRKCGWKKDITVLFQAEKRIEELLDGPSSFGGYRSVWHTLQMEGLRVPRLYVADVLRNIDPKGCEARRAHRLRRREYHNPGPNYAWHTDGYDKLKPFGFSIHGAIDGFSRKVLWLNVTRSNKCPHVVANMYIKAVTHFQGCPIEVVSDLGTENGLLAAAQCFFRDNINSHRYVPSPRNQRIESWWSIFSRFRACWWRNFFSDLEFRGIVDFSQTLSKECLWYCFSCLIQNDLDFFKDHWNTHRIRKSRHNVIAGRPDLLYSMPERYGGISGLLKNVAPHNISLVLAEISQPTETEDYQEYFDYATSELGQGVPSCCTEALDLYKMLMNVARDR</sequence>
<evidence type="ECO:0000313" key="2">
    <source>
        <dbReference type="EMBL" id="CAK8692402.1"/>
    </source>
</evidence>
<dbReference type="PANTHER" id="PTHR46791:SF13">
    <property type="entry name" value="CLR5 DOMAIN-CONTAINING PROTEIN"/>
    <property type="match status" value="1"/>
</dbReference>
<dbReference type="Proteomes" id="UP001642483">
    <property type="component" value="Unassembled WGS sequence"/>
</dbReference>
<feature type="domain" description="Integrase core" evidence="1">
    <location>
        <begin position="148"/>
        <end position="320"/>
    </location>
</feature>
<accession>A0ABP0GKY1</accession>
<reference evidence="2 3" key="1">
    <citation type="submission" date="2024-02" db="EMBL/GenBank/DDBJ databases">
        <authorList>
            <person name="Daric V."/>
            <person name="Darras S."/>
        </authorList>
    </citation>
    <scope>NUCLEOTIDE SEQUENCE [LARGE SCALE GENOMIC DNA]</scope>
</reference>
<dbReference type="PANTHER" id="PTHR46791">
    <property type="entry name" value="EXPRESSED PROTEIN"/>
    <property type="match status" value="1"/>
</dbReference>
<dbReference type="InterPro" id="IPR058913">
    <property type="entry name" value="Integrase_dom_put"/>
</dbReference>
<dbReference type="EMBL" id="CAWYQH010000130">
    <property type="protein sequence ID" value="CAK8692402.1"/>
    <property type="molecule type" value="Genomic_DNA"/>
</dbReference>
<dbReference type="Pfam" id="PF24764">
    <property type="entry name" value="rva_4"/>
    <property type="match status" value="1"/>
</dbReference>
<comment type="caution">
    <text evidence="2">The sequence shown here is derived from an EMBL/GenBank/DDBJ whole genome shotgun (WGS) entry which is preliminary data.</text>
</comment>
<evidence type="ECO:0000313" key="3">
    <source>
        <dbReference type="Proteomes" id="UP001642483"/>
    </source>
</evidence>
<proteinExistence type="predicted"/>